<evidence type="ECO:0000313" key="1">
    <source>
        <dbReference type="EMBL" id="KAF6032357.1"/>
    </source>
</evidence>
<dbReference type="EMBL" id="VXIV02001514">
    <property type="protein sequence ID" value="KAF6032357.1"/>
    <property type="molecule type" value="Genomic_DNA"/>
</dbReference>
<evidence type="ECO:0000313" key="2">
    <source>
        <dbReference type="Proteomes" id="UP000593567"/>
    </source>
</evidence>
<protein>
    <submittedName>
        <fullName evidence="1">Uncharacterized protein</fullName>
    </submittedName>
</protein>
<organism evidence="1 2">
    <name type="scientific">Bugula neritina</name>
    <name type="common">Brown bryozoan</name>
    <name type="synonym">Sertularia neritina</name>
    <dbReference type="NCBI Taxonomy" id="10212"/>
    <lineage>
        <taxon>Eukaryota</taxon>
        <taxon>Metazoa</taxon>
        <taxon>Spiralia</taxon>
        <taxon>Lophotrochozoa</taxon>
        <taxon>Bryozoa</taxon>
        <taxon>Gymnolaemata</taxon>
        <taxon>Cheilostomatida</taxon>
        <taxon>Flustrina</taxon>
        <taxon>Buguloidea</taxon>
        <taxon>Bugulidae</taxon>
        <taxon>Bugula</taxon>
    </lineage>
</organism>
<gene>
    <name evidence="1" type="ORF">EB796_009378</name>
</gene>
<dbReference type="SUPFAM" id="SSF50969">
    <property type="entry name" value="YVTN repeat-like/Quinoprotein amine dehydrogenase"/>
    <property type="match status" value="1"/>
</dbReference>
<sequence>MGQNLSCLGKGKKDDNSRMNIFLNSDKDELDNNNALVQSESTLLIKSDSGALAEESCIEFSNSDTFNLNLNLEEAKPALNKAKQESQLSLFKLLPPPLAGVHRGEDNSLEQQFVRRLPNNLPYDWKYICYDAQVARGTMVAVPGVTVPVLNMPVTSPVYFLSLTSSGNFLYYQGNLVYLLSASGWIMSVSPYVFNVISLQERAGVIYIVRYENEMIILSRLLPNFSRFVKMCKFRFLCDVPTVLLDDDFKQIIVLSKDDGYVYVYSYNGQYLHYFPLDNWPNKITKLVCGGDNTLLVHRPESSGTSRLAKFSIMSGKRLWCQELGSISDVVANRWGHIFCLMKDPLLMSHKYGPPKRAWSLTILNQFGTKLSYSMFSHSDIAGGNWTPRMFLQNENFILYHSNI</sequence>
<keyword evidence="2" id="KW-1185">Reference proteome</keyword>
<dbReference type="InterPro" id="IPR011044">
    <property type="entry name" value="Quino_amine_DH_bsu"/>
</dbReference>
<comment type="caution">
    <text evidence="1">The sequence shown here is derived from an EMBL/GenBank/DDBJ whole genome shotgun (WGS) entry which is preliminary data.</text>
</comment>
<reference evidence="1" key="1">
    <citation type="submission" date="2020-06" db="EMBL/GenBank/DDBJ databases">
        <title>Draft genome of Bugula neritina, a colonial animal packing powerful symbionts and potential medicines.</title>
        <authorList>
            <person name="Rayko M."/>
        </authorList>
    </citation>
    <scope>NUCLEOTIDE SEQUENCE [LARGE SCALE GENOMIC DNA]</scope>
    <source>
        <strain evidence="1">Kwan_BN1</strain>
    </source>
</reference>
<dbReference type="AlphaFoldDB" id="A0A7J7K2B8"/>
<dbReference type="Proteomes" id="UP000593567">
    <property type="component" value="Unassembled WGS sequence"/>
</dbReference>
<proteinExistence type="predicted"/>
<accession>A0A7J7K2B8</accession>
<name>A0A7J7K2B8_BUGNE</name>